<proteinExistence type="predicted"/>
<reference evidence="2 3" key="2">
    <citation type="journal article" date="2018" name="Nature">
        <title>Mutant phenotypes for thousands of bacterial genes of unknown function.</title>
        <authorList>
            <person name="Price M.N."/>
            <person name="Wetmore K.M."/>
            <person name="Waters R.J."/>
            <person name="Callaghan M."/>
            <person name="Ray J."/>
            <person name="Liu H."/>
            <person name="Kuehl J.V."/>
            <person name="Melnyk R.A."/>
            <person name="Lamson J.S."/>
            <person name="Suh Y."/>
            <person name="Carlson H.K."/>
            <person name="Esquivel Z."/>
            <person name="Sadeeshkumar H."/>
            <person name="Chakraborty R."/>
            <person name="Zane G.M."/>
            <person name="Rubin B.E."/>
            <person name="Wall J.D."/>
            <person name="Visel A."/>
            <person name="Bristow J."/>
            <person name="Blow M.J."/>
            <person name="Arkin A.P."/>
            <person name="Deutschbauer A.M."/>
        </authorList>
    </citation>
    <scope>NUCLEOTIDE SEQUENCE [LARGE SCALE GENOMIC DNA]</scope>
    <source>
        <strain evidence="2 3">FW300-N2E3</strain>
    </source>
</reference>
<keyword evidence="1" id="KW-0812">Transmembrane</keyword>
<reference evidence="3" key="1">
    <citation type="submission" date="2015-09" db="EMBL/GenBank/DDBJ databases">
        <title>Whole genome sequence of Pseudomonas fluorescens FW300-N2E3.</title>
        <authorList>
            <person name="Ray J."/>
            <person name="Melnyk R."/>
            <person name="Deutschbauer A."/>
        </authorList>
    </citation>
    <scope>NUCLEOTIDE SEQUENCE [LARGE SCALE GENOMIC DNA]</scope>
    <source>
        <strain evidence="3">FW300-N2E3</strain>
    </source>
</reference>
<keyword evidence="1" id="KW-0472">Membrane</keyword>
<gene>
    <name evidence="2" type="ORF">AO353_04780</name>
</gene>
<dbReference type="EMBL" id="CP012830">
    <property type="protein sequence ID" value="ALI00398.1"/>
    <property type="molecule type" value="Genomic_DNA"/>
</dbReference>
<feature type="transmembrane region" description="Helical" evidence="1">
    <location>
        <begin position="630"/>
        <end position="651"/>
    </location>
</feature>
<dbReference type="InterPro" id="IPR008964">
    <property type="entry name" value="Invasin/intimin_cell_adhesion"/>
</dbReference>
<evidence type="ECO:0000313" key="3">
    <source>
        <dbReference type="Proteomes" id="UP000066487"/>
    </source>
</evidence>
<dbReference type="AlphaFoldDB" id="A0A0N9W208"/>
<keyword evidence="1" id="KW-1133">Transmembrane helix</keyword>
<organism evidence="2 3">
    <name type="scientific">Pseudomonas fluorescens</name>
    <dbReference type="NCBI Taxonomy" id="294"/>
    <lineage>
        <taxon>Bacteria</taxon>
        <taxon>Pseudomonadati</taxon>
        <taxon>Pseudomonadota</taxon>
        <taxon>Gammaproteobacteria</taxon>
        <taxon>Pseudomonadales</taxon>
        <taxon>Pseudomonadaceae</taxon>
        <taxon>Pseudomonas</taxon>
    </lineage>
</organism>
<evidence type="ECO:0000256" key="1">
    <source>
        <dbReference type="SAM" id="Phobius"/>
    </source>
</evidence>
<sequence>MALDRESKATFIPSVYLCHGGVHDFSITAEKDSPWTNHGVSLNGESGKPLTLTAEPKIGTDQPFEESGARWKINCPAKGADTPVETFQLWVQTEYTSPAYKIPVSLGHHRVVIEVVLSPIRLSVVGQEVKAIIQVESYYTQEALGDVKVKWRVGNTVVDEVVTTANGQSSFTFTPETVGEHTITAEVESLYYGPDVPVEQSFDFEVLENSPWEQATLSMNGTPVDLSKQDLVIFRGQENDLTLEFAQLTDYGFTLQLVESDAGLNVEANPPFELEQPMPPTGQLWTLTPGKDKSGFCKLRISSPAVSVDWEIVCRVFSTDLGDEAEIEIGGMVVPVGGNTFIRGQGQTVTLKPKLGSPLTGHPVTLTCVIKSGLDVANVVSAPALGSEQKVHSWVVTGSTKSGTFQLTLTGKDMTTPITVAVSKLLSTNLADEVGVLIDGKDVPSTGIDFSPATPYVVTLKPKPNSPLTDHSVILKRSIITGLEPEDLKCEPPFDREQTEYRWTMTGLPADGTFQLELVGNDMTQALLVPVCRLSTDNRTDVFTVYLDGTYLGVVQRIVLPRNVPCSFRLSRSHEFTTAQTAMMRWGTPPTGTGVKIDPDMGSHQIIMTGGYFKWDMTLPEIGVFSARVYIWKGTLIAPSLIASTLFTLVVQ</sequence>
<evidence type="ECO:0000313" key="2">
    <source>
        <dbReference type="EMBL" id="ALI00398.1"/>
    </source>
</evidence>
<protein>
    <submittedName>
        <fullName evidence="2">Uncharacterized protein</fullName>
    </submittedName>
</protein>
<name>A0A0N9W208_PSEFL</name>
<dbReference type="SUPFAM" id="SSF49373">
    <property type="entry name" value="Invasin/intimin cell-adhesion fragments"/>
    <property type="match status" value="1"/>
</dbReference>
<dbReference type="RefSeq" id="WP_054593921.1">
    <property type="nucleotide sequence ID" value="NZ_CP012830.1"/>
</dbReference>
<accession>A0A0N9W208</accession>
<dbReference type="OrthoDB" id="6995304at2"/>
<dbReference type="Proteomes" id="UP000066487">
    <property type="component" value="Chromosome"/>
</dbReference>